<accession>A0A023DYZ4</accession>
<evidence type="ECO:0000313" key="1">
    <source>
        <dbReference type="EMBL" id="GAJ46754.1"/>
    </source>
</evidence>
<protein>
    <submittedName>
        <fullName evidence="1">Uncharacterized protein</fullName>
    </submittedName>
</protein>
<proteinExistence type="predicted"/>
<name>A0A023DYZ4_9PROT</name>
<reference evidence="1 2" key="1">
    <citation type="journal article" date="2014" name="FEMS Microbiol. Lett.">
        <title>Draft genome sequences of three Holospora species (Holospora obtusa, Holospora undulata, and Holospora elegans), endonuclear symbiotic bacteria of the ciliate Paramecium caudatum.</title>
        <authorList>
            <person name="Dohra H."/>
            <person name="Tanaka K."/>
            <person name="Suzuki T."/>
            <person name="Fujishima M."/>
            <person name="Suzuki H."/>
        </authorList>
    </citation>
    <scope>NUCLEOTIDE SEQUENCE [LARGE SCALE GENOMIC DNA]</scope>
    <source>
        <strain evidence="1 2">E1</strain>
    </source>
</reference>
<comment type="caution">
    <text evidence="1">The sequence shown here is derived from an EMBL/GenBank/DDBJ whole genome shotgun (WGS) entry which is preliminary data.</text>
</comment>
<dbReference type="EMBL" id="BAUP01000135">
    <property type="protein sequence ID" value="GAJ46754.1"/>
    <property type="molecule type" value="Genomic_DNA"/>
</dbReference>
<keyword evidence="2" id="KW-1185">Reference proteome</keyword>
<organism evidence="1 2">
    <name type="scientific">Holospora elegans E1</name>
    <dbReference type="NCBI Taxonomy" id="1427503"/>
    <lineage>
        <taxon>Bacteria</taxon>
        <taxon>Pseudomonadati</taxon>
        <taxon>Pseudomonadota</taxon>
        <taxon>Alphaproteobacteria</taxon>
        <taxon>Holosporales</taxon>
        <taxon>Holosporaceae</taxon>
        <taxon>Holospora</taxon>
    </lineage>
</organism>
<gene>
    <name evidence="1" type="ORF">HE1_01093</name>
</gene>
<sequence length="67" mass="7629">MAEEAVTEALKSRVSWELQKRNNGKFIASDELPKEFARLDRGLNAKKRAAGIDAMIYRYVKSVGLMR</sequence>
<evidence type="ECO:0000313" key="2">
    <source>
        <dbReference type="Proteomes" id="UP000024842"/>
    </source>
</evidence>
<dbReference type="AlphaFoldDB" id="A0A023DYZ4"/>
<dbReference type="Proteomes" id="UP000024842">
    <property type="component" value="Unassembled WGS sequence"/>
</dbReference>
<dbReference type="RefSeq" id="WP_035545571.1">
    <property type="nucleotide sequence ID" value="NZ_BAUP01000135.1"/>
</dbReference>